<evidence type="ECO:0000256" key="2">
    <source>
        <dbReference type="ARBA" id="ARBA00022448"/>
    </source>
</evidence>
<dbReference type="InterPro" id="IPR027417">
    <property type="entry name" value="P-loop_NTPase"/>
</dbReference>
<dbReference type="GO" id="GO:0005524">
    <property type="term" value="F:ATP binding"/>
    <property type="evidence" value="ECO:0007669"/>
    <property type="project" value="UniProtKB-KW"/>
</dbReference>
<evidence type="ECO:0000313" key="12">
    <source>
        <dbReference type="Proteomes" id="UP000264541"/>
    </source>
</evidence>
<dbReference type="EMBL" id="QVTE01000056">
    <property type="protein sequence ID" value="RFU64450.1"/>
    <property type="molecule type" value="Genomic_DNA"/>
</dbReference>
<dbReference type="GO" id="GO:0016887">
    <property type="term" value="F:ATP hydrolysis activity"/>
    <property type="evidence" value="ECO:0007669"/>
    <property type="project" value="InterPro"/>
</dbReference>
<dbReference type="PROSITE" id="PS50893">
    <property type="entry name" value="ABC_TRANSPORTER_2"/>
    <property type="match status" value="2"/>
</dbReference>
<keyword evidence="8" id="KW-1278">Translocase</keyword>
<proteinExistence type="predicted"/>
<evidence type="ECO:0000256" key="3">
    <source>
        <dbReference type="ARBA" id="ARBA00022475"/>
    </source>
</evidence>
<comment type="caution">
    <text evidence="11">The sequence shown here is derived from an EMBL/GenBank/DDBJ whole genome shotgun (WGS) entry which is preliminary data.</text>
</comment>
<keyword evidence="7 11" id="KW-0067">ATP-binding</keyword>
<keyword evidence="4" id="KW-0762">Sugar transport</keyword>
<dbReference type="Pfam" id="PF00005">
    <property type="entry name" value="ABC_tran"/>
    <property type="match status" value="2"/>
</dbReference>
<reference evidence="11 12" key="1">
    <citation type="submission" date="2018-08" db="EMBL/GenBank/DDBJ databases">
        <title>Bacillus chawlae sp. nov., Bacillus glennii sp. nov., and Bacillus saganii sp. nov. Isolated from the Vehicle Assembly Building at Kennedy Space Center where the Viking Spacecraft were Assembled.</title>
        <authorList>
            <person name="Seuylemezian A."/>
            <person name="Vaishampayan P."/>
        </authorList>
    </citation>
    <scope>NUCLEOTIDE SEQUENCE [LARGE SCALE GENOMIC DNA]</scope>
    <source>
        <strain evidence="11 12">V47-23a</strain>
    </source>
</reference>
<dbReference type="InterPro" id="IPR017871">
    <property type="entry name" value="ABC_transporter-like_CS"/>
</dbReference>
<accession>A0A372LDW8</accession>
<dbReference type="AlphaFoldDB" id="A0A372LDW8"/>
<evidence type="ECO:0000256" key="6">
    <source>
        <dbReference type="ARBA" id="ARBA00022741"/>
    </source>
</evidence>
<dbReference type="CDD" id="cd03216">
    <property type="entry name" value="ABC_Carb_Monos_I"/>
    <property type="match status" value="1"/>
</dbReference>
<dbReference type="Gene3D" id="3.40.50.300">
    <property type="entry name" value="P-loop containing nucleotide triphosphate hydrolases"/>
    <property type="match status" value="2"/>
</dbReference>
<feature type="domain" description="ABC transporter" evidence="10">
    <location>
        <begin position="252"/>
        <end position="495"/>
    </location>
</feature>
<protein>
    <submittedName>
        <fullName evidence="11">Sugar ABC transporter ATP-binding protein</fullName>
    </submittedName>
</protein>
<organism evidence="11 12">
    <name type="scientific">Peribacillus saganii</name>
    <dbReference type="NCBI Taxonomy" id="2303992"/>
    <lineage>
        <taxon>Bacteria</taxon>
        <taxon>Bacillati</taxon>
        <taxon>Bacillota</taxon>
        <taxon>Bacilli</taxon>
        <taxon>Bacillales</taxon>
        <taxon>Bacillaceae</taxon>
        <taxon>Peribacillus</taxon>
    </lineage>
</organism>
<evidence type="ECO:0000256" key="1">
    <source>
        <dbReference type="ARBA" id="ARBA00004202"/>
    </source>
</evidence>
<dbReference type="InterPro" id="IPR003593">
    <property type="entry name" value="AAA+_ATPase"/>
</dbReference>
<evidence type="ECO:0000259" key="10">
    <source>
        <dbReference type="PROSITE" id="PS50893"/>
    </source>
</evidence>
<evidence type="ECO:0000256" key="4">
    <source>
        <dbReference type="ARBA" id="ARBA00022597"/>
    </source>
</evidence>
<evidence type="ECO:0000313" key="11">
    <source>
        <dbReference type="EMBL" id="RFU64450.1"/>
    </source>
</evidence>
<feature type="domain" description="ABC transporter" evidence="10">
    <location>
        <begin position="2"/>
        <end position="238"/>
    </location>
</feature>
<dbReference type="InterPro" id="IPR050107">
    <property type="entry name" value="ABC_carbohydrate_import_ATPase"/>
</dbReference>
<gene>
    <name evidence="11" type="ORF">D0469_18805</name>
</gene>
<dbReference type="PROSITE" id="PS00211">
    <property type="entry name" value="ABC_TRANSPORTER_1"/>
    <property type="match status" value="1"/>
</dbReference>
<dbReference type="FunFam" id="3.40.50.300:FF:000127">
    <property type="entry name" value="Ribose import ATP-binding protein RbsA"/>
    <property type="match status" value="1"/>
</dbReference>
<evidence type="ECO:0000256" key="7">
    <source>
        <dbReference type="ARBA" id="ARBA00022840"/>
    </source>
</evidence>
<dbReference type="InterPro" id="IPR003439">
    <property type="entry name" value="ABC_transporter-like_ATP-bd"/>
</dbReference>
<name>A0A372LDW8_9BACI</name>
<dbReference type="PANTHER" id="PTHR43790:SF3">
    <property type="entry name" value="D-ALLOSE IMPORT ATP-BINDING PROTEIN ALSA-RELATED"/>
    <property type="match status" value="1"/>
</dbReference>
<evidence type="ECO:0000256" key="9">
    <source>
        <dbReference type="ARBA" id="ARBA00023136"/>
    </source>
</evidence>
<keyword evidence="6" id="KW-0547">Nucleotide-binding</keyword>
<dbReference type="Proteomes" id="UP000264541">
    <property type="component" value="Unassembled WGS sequence"/>
</dbReference>
<keyword evidence="12" id="KW-1185">Reference proteome</keyword>
<evidence type="ECO:0000256" key="5">
    <source>
        <dbReference type="ARBA" id="ARBA00022737"/>
    </source>
</evidence>
<comment type="subcellular location">
    <subcellularLocation>
        <location evidence="1">Cell membrane</location>
        <topology evidence="1">Peripheral membrane protein</topology>
    </subcellularLocation>
</comment>
<dbReference type="SMART" id="SM00382">
    <property type="entry name" value="AAA"/>
    <property type="match status" value="2"/>
</dbReference>
<sequence>MLSMKNISKAFNGIEVLKSVDFSVEKGEVHALMGGNGAGKSTLMKILTGVYTADGGDVFIEGKPVTINDMKDARANKISMIFQEFSLIPTLTVAENIFLTREAKTSLGLLNDKECVEKTRDLLKELEVDINPNELVGNLGVGYWQMTEIAKALSQEAKILIMDEPTSSLTKNETEILFKFINKLKRKGISIIYISHRMDEIFEICDRITILRDGKNMVTENCKDIPLETVIQHIVGAEMDKAFEWQERSYPHGSNPILEVKNLASGSRVNDISFKLYPGEILGIAGLMGSGRSEVARSIFGIDPIDSGEVFIKGEKQSIKNPTDAISAGLALIPEDRRVQGLVLAHSVKENMILPILSKLKKGPFVDDRKAIELSNELVKKLNIKTDNIYKTTSLLSGGNQQKIVLAKWLANDPDVLILDEPTIGVDIGAKTEIIDIIRELADSGKSILVISSELPELLAVSDRVIVLHDGRVVKELNRKEIQAEEELQHAIQGY</sequence>
<keyword evidence="9" id="KW-0472">Membrane</keyword>
<keyword evidence="5" id="KW-0677">Repeat</keyword>
<evidence type="ECO:0000256" key="8">
    <source>
        <dbReference type="ARBA" id="ARBA00022967"/>
    </source>
</evidence>
<dbReference type="CDD" id="cd03215">
    <property type="entry name" value="ABC_Carb_Monos_II"/>
    <property type="match status" value="1"/>
</dbReference>
<dbReference type="GO" id="GO:0005886">
    <property type="term" value="C:plasma membrane"/>
    <property type="evidence" value="ECO:0007669"/>
    <property type="project" value="UniProtKB-SubCell"/>
</dbReference>
<dbReference type="OrthoDB" id="9771863at2"/>
<keyword evidence="2" id="KW-0813">Transport</keyword>
<dbReference type="PANTHER" id="PTHR43790">
    <property type="entry name" value="CARBOHYDRATE TRANSPORT ATP-BINDING PROTEIN MG119-RELATED"/>
    <property type="match status" value="1"/>
</dbReference>
<dbReference type="SUPFAM" id="SSF52540">
    <property type="entry name" value="P-loop containing nucleoside triphosphate hydrolases"/>
    <property type="match status" value="2"/>
</dbReference>
<keyword evidence="3" id="KW-1003">Cell membrane</keyword>